<evidence type="ECO:0000259" key="13">
    <source>
        <dbReference type="Pfam" id="PF00999"/>
    </source>
</evidence>
<dbReference type="InParanoid" id="D7FVN8"/>
<evidence type="ECO:0000256" key="9">
    <source>
        <dbReference type="ARBA" id="ARBA00023201"/>
    </source>
</evidence>
<evidence type="ECO:0000256" key="7">
    <source>
        <dbReference type="ARBA" id="ARBA00023065"/>
    </source>
</evidence>
<accession>D7FVN8</accession>
<evidence type="ECO:0000256" key="10">
    <source>
        <dbReference type="SAM" id="MobiDB-lite"/>
    </source>
</evidence>
<keyword evidence="15" id="KW-1185">Reference proteome</keyword>
<dbReference type="PANTHER" id="PTHR43562">
    <property type="entry name" value="NAPA-TYPE SODIUM/HYDROGEN ANTIPORTER"/>
    <property type="match status" value="1"/>
</dbReference>
<dbReference type="OMA" id="ACTRINV"/>
<dbReference type="InterPro" id="IPR038770">
    <property type="entry name" value="Na+/solute_symporter_sf"/>
</dbReference>
<evidence type="ECO:0000256" key="12">
    <source>
        <dbReference type="SAM" id="SignalP"/>
    </source>
</evidence>
<dbReference type="PANTHER" id="PTHR43562:SF3">
    <property type="entry name" value="SODIUM ION_PROTON EXCHANGER (EUROFUNG)"/>
    <property type="match status" value="1"/>
</dbReference>
<feature type="transmembrane region" description="Helical" evidence="11">
    <location>
        <begin position="463"/>
        <end position="481"/>
    </location>
</feature>
<evidence type="ECO:0000256" key="8">
    <source>
        <dbReference type="ARBA" id="ARBA00023136"/>
    </source>
</evidence>
<dbReference type="EMBL" id="FN649727">
    <property type="protein sequence ID" value="CBJ31959.1"/>
    <property type="molecule type" value="Genomic_DNA"/>
</dbReference>
<evidence type="ECO:0000313" key="14">
    <source>
        <dbReference type="EMBL" id="CBJ31959.1"/>
    </source>
</evidence>
<gene>
    <name evidence="14" type="ORF">Esi_0297_0014</name>
</gene>
<evidence type="ECO:0000256" key="3">
    <source>
        <dbReference type="ARBA" id="ARBA00022449"/>
    </source>
</evidence>
<name>D7FVN8_ECTSI</name>
<keyword evidence="3" id="KW-0050">Antiport</keyword>
<dbReference type="AlphaFoldDB" id="D7FVN8"/>
<dbReference type="GO" id="GO:0015297">
    <property type="term" value="F:antiporter activity"/>
    <property type="evidence" value="ECO:0007669"/>
    <property type="project" value="UniProtKB-KW"/>
</dbReference>
<dbReference type="GO" id="GO:1902600">
    <property type="term" value="P:proton transmembrane transport"/>
    <property type="evidence" value="ECO:0007669"/>
    <property type="project" value="InterPro"/>
</dbReference>
<evidence type="ECO:0000313" key="15">
    <source>
        <dbReference type="Proteomes" id="UP000002630"/>
    </source>
</evidence>
<feature type="signal peptide" evidence="12">
    <location>
        <begin position="1"/>
        <end position="23"/>
    </location>
</feature>
<dbReference type="GO" id="GO:0016020">
    <property type="term" value="C:membrane"/>
    <property type="evidence" value="ECO:0007669"/>
    <property type="project" value="UniProtKB-SubCell"/>
</dbReference>
<organism evidence="14 15">
    <name type="scientific">Ectocarpus siliculosus</name>
    <name type="common">Brown alga</name>
    <name type="synonym">Conferva siliculosa</name>
    <dbReference type="NCBI Taxonomy" id="2880"/>
    <lineage>
        <taxon>Eukaryota</taxon>
        <taxon>Sar</taxon>
        <taxon>Stramenopiles</taxon>
        <taxon>Ochrophyta</taxon>
        <taxon>PX clade</taxon>
        <taxon>Phaeophyceae</taxon>
        <taxon>Ectocarpales</taxon>
        <taxon>Ectocarpaceae</taxon>
        <taxon>Ectocarpus</taxon>
    </lineage>
</organism>
<keyword evidence="9" id="KW-0739">Sodium transport</keyword>
<evidence type="ECO:0000256" key="2">
    <source>
        <dbReference type="ARBA" id="ARBA00022448"/>
    </source>
</evidence>
<evidence type="ECO:0000256" key="11">
    <source>
        <dbReference type="SAM" id="Phobius"/>
    </source>
</evidence>
<proteinExistence type="predicted"/>
<dbReference type="GO" id="GO:0006814">
    <property type="term" value="P:sodium ion transport"/>
    <property type="evidence" value="ECO:0007669"/>
    <property type="project" value="UniProtKB-KW"/>
</dbReference>
<feature type="domain" description="Cation/H+ exchanger transmembrane" evidence="13">
    <location>
        <begin position="11"/>
        <end position="198"/>
    </location>
</feature>
<feature type="region of interest" description="Disordered" evidence="10">
    <location>
        <begin position="492"/>
        <end position="519"/>
    </location>
</feature>
<keyword evidence="6" id="KW-0915">Sodium</keyword>
<dbReference type="InterPro" id="IPR006153">
    <property type="entry name" value="Cation/H_exchanger_TM"/>
</dbReference>
<feature type="transmembrane region" description="Helical" evidence="11">
    <location>
        <begin position="180"/>
        <end position="201"/>
    </location>
</feature>
<dbReference type="Pfam" id="PF00999">
    <property type="entry name" value="Na_H_Exchanger"/>
    <property type="match status" value="2"/>
</dbReference>
<feature type="compositionally biased region" description="Polar residues" evidence="10">
    <location>
        <begin position="241"/>
        <end position="250"/>
    </location>
</feature>
<dbReference type="Proteomes" id="UP000002630">
    <property type="component" value="Linkage Group LG02"/>
</dbReference>
<evidence type="ECO:0000256" key="4">
    <source>
        <dbReference type="ARBA" id="ARBA00022692"/>
    </source>
</evidence>
<feature type="transmembrane region" description="Helical" evidence="11">
    <location>
        <begin position="402"/>
        <end position="422"/>
    </location>
</feature>
<dbReference type="OrthoDB" id="1288932at2759"/>
<feature type="chain" id="PRO_5003095530" description="Cation/H+ exchanger transmembrane domain-containing protein" evidence="12">
    <location>
        <begin position="24"/>
        <end position="519"/>
    </location>
</feature>
<evidence type="ECO:0000256" key="6">
    <source>
        <dbReference type="ARBA" id="ARBA00023053"/>
    </source>
</evidence>
<keyword evidence="7" id="KW-0406">Ion transport</keyword>
<protein>
    <recommendedName>
        <fullName evidence="13">Cation/H+ exchanger transmembrane domain-containing protein</fullName>
    </recommendedName>
</protein>
<keyword evidence="8 11" id="KW-0472">Membrane</keyword>
<dbReference type="STRING" id="2880.D7FVN8"/>
<feature type="transmembrane region" description="Helical" evidence="11">
    <location>
        <begin position="319"/>
        <end position="352"/>
    </location>
</feature>
<sequence>MAIENELRVVLLLCVVWLMEVACTRINVSPIIGQIAGGLVVGPALLDLIPHVEAFKLLGKLGVMILVVESGLAVDIQDIRRFGARASLAAATGVLLPTVLSFALYSGVLGAGWKAALAVGAALSPTSLGFSAQLLGEVGQLTTPIGQLICTAAVIDDVLSLLLLAEVQALADENPKWHDYAVPVLASVGSVLIGGLAAVYISSKTEPLGAWLSSLNKKSSSNDNGRLSSSPARRAEVATGTARQGEQDLSPSVYRSPPVVDEPAAAVDRGQTLVDTTTVPLEPGVFSTPAAVAVSPTLYGGDAGRQGDASSVRRGDRALLTMVLAFSLVFAYLSSLVGSSDLLGCFLGGLAFSGVPGVQTIWARQMKRYSQWGARLFFSATVAFSVPSVYKDGGLLRVKPFWKGLILTVAAIVGKVVVGFYAGPPLTLSGFLKLGWAMNGRGEFSFFIAQEASDEGILTTGDYSAVVWALLLSSIAAPVFFRRVLAKDNDDVNDAHSNHRRKKNGEQELAGGSSTTAVR</sequence>
<keyword evidence="12" id="KW-0732">Signal</keyword>
<feature type="transmembrane region" description="Helical" evidence="11">
    <location>
        <begin position="88"/>
        <end position="109"/>
    </location>
</feature>
<evidence type="ECO:0000256" key="1">
    <source>
        <dbReference type="ARBA" id="ARBA00004141"/>
    </source>
</evidence>
<feature type="compositionally biased region" description="Low complexity" evidence="10">
    <location>
        <begin position="214"/>
        <end position="230"/>
    </location>
</feature>
<feature type="region of interest" description="Disordered" evidence="10">
    <location>
        <begin position="214"/>
        <end position="258"/>
    </location>
</feature>
<feature type="domain" description="Cation/H+ exchanger transmembrane" evidence="13">
    <location>
        <begin position="320"/>
        <end position="486"/>
    </location>
</feature>
<dbReference type="EMBL" id="FN648483">
    <property type="protein sequence ID" value="CBJ31959.1"/>
    <property type="molecule type" value="Genomic_DNA"/>
</dbReference>
<keyword evidence="2" id="KW-0813">Transport</keyword>
<evidence type="ECO:0000256" key="5">
    <source>
        <dbReference type="ARBA" id="ARBA00022989"/>
    </source>
</evidence>
<comment type="subcellular location">
    <subcellularLocation>
        <location evidence="1">Membrane</location>
        <topology evidence="1">Multi-pass membrane protein</topology>
    </subcellularLocation>
</comment>
<dbReference type="eggNOG" id="KOG1650">
    <property type="taxonomic scope" value="Eukaryota"/>
</dbReference>
<dbReference type="Gene3D" id="1.20.1530.20">
    <property type="match status" value="2"/>
</dbReference>
<reference evidence="14 15" key="1">
    <citation type="journal article" date="2010" name="Nature">
        <title>The Ectocarpus genome and the independent evolution of multicellularity in brown algae.</title>
        <authorList>
            <person name="Cock J.M."/>
            <person name="Sterck L."/>
            <person name="Rouze P."/>
            <person name="Scornet D."/>
            <person name="Allen A.E."/>
            <person name="Amoutzias G."/>
            <person name="Anthouard V."/>
            <person name="Artiguenave F."/>
            <person name="Aury J.M."/>
            <person name="Badger J.H."/>
            <person name="Beszteri B."/>
            <person name="Billiau K."/>
            <person name="Bonnet E."/>
            <person name="Bothwell J.H."/>
            <person name="Bowler C."/>
            <person name="Boyen C."/>
            <person name="Brownlee C."/>
            <person name="Carrano C.J."/>
            <person name="Charrier B."/>
            <person name="Cho G.Y."/>
            <person name="Coelho S.M."/>
            <person name="Collen J."/>
            <person name="Corre E."/>
            <person name="Da Silva C."/>
            <person name="Delage L."/>
            <person name="Delaroque N."/>
            <person name="Dittami S.M."/>
            <person name="Doulbeau S."/>
            <person name="Elias M."/>
            <person name="Farnham G."/>
            <person name="Gachon C.M."/>
            <person name="Gschloessl B."/>
            <person name="Heesch S."/>
            <person name="Jabbari K."/>
            <person name="Jubin C."/>
            <person name="Kawai H."/>
            <person name="Kimura K."/>
            <person name="Kloareg B."/>
            <person name="Kupper F.C."/>
            <person name="Lang D."/>
            <person name="Le Bail A."/>
            <person name="Leblanc C."/>
            <person name="Lerouge P."/>
            <person name="Lohr M."/>
            <person name="Lopez P.J."/>
            <person name="Martens C."/>
            <person name="Maumus F."/>
            <person name="Michel G."/>
            <person name="Miranda-Saavedra D."/>
            <person name="Morales J."/>
            <person name="Moreau H."/>
            <person name="Motomura T."/>
            <person name="Nagasato C."/>
            <person name="Napoli C.A."/>
            <person name="Nelson D.R."/>
            <person name="Nyvall-Collen P."/>
            <person name="Peters A.F."/>
            <person name="Pommier C."/>
            <person name="Potin P."/>
            <person name="Poulain J."/>
            <person name="Quesneville H."/>
            <person name="Read B."/>
            <person name="Rensing S.A."/>
            <person name="Ritter A."/>
            <person name="Rousvoal S."/>
            <person name="Samanta M."/>
            <person name="Samson G."/>
            <person name="Schroeder D.C."/>
            <person name="Segurens B."/>
            <person name="Strittmatter M."/>
            <person name="Tonon T."/>
            <person name="Tregear J.W."/>
            <person name="Valentin K."/>
            <person name="von Dassow P."/>
            <person name="Yamagishi T."/>
            <person name="Van de Peer Y."/>
            <person name="Wincker P."/>
        </authorList>
    </citation>
    <scope>NUCLEOTIDE SEQUENCE [LARGE SCALE GENOMIC DNA]</scope>
    <source>
        <strain evidence="15">Ec32 / CCAP1310/4</strain>
    </source>
</reference>
<keyword evidence="5 11" id="KW-1133">Transmembrane helix</keyword>
<keyword evidence="4 11" id="KW-0812">Transmembrane</keyword>